<gene>
    <name evidence="4" type="ORF">V9T40_003133</name>
</gene>
<keyword evidence="5" id="KW-1185">Reference proteome</keyword>
<feature type="compositionally biased region" description="Low complexity" evidence="2">
    <location>
        <begin position="369"/>
        <end position="384"/>
    </location>
</feature>
<sequence>MSRGQNFKSYGRGKHSNHPNTVVHSSIQFDKIFGENSNKPTAAKSAGTVGKWGITSFTSIRSSTFSVGHPKESSRFSSLGKKRSQASADNGLPVKRSILNNNVKREISPIVTNRKFFKSRNSLDDPNQKSYKSSNSGESKRSGRHSRSVDENKKHKNSAFEENKPKNPPTIRTFEKPIKVNSKRLAPLKIAEDSVAISDFNNLQNLPSPPKERDKPPIVLRIFKGTSQLISETGSKSSDPSDDDHSHENADLDSRLTDNPTNSSGVAAPSEARDTEAAATTAEPAFCTRSSRRRTPEKSKSPTPEPPPIVPVKISRRHVEKAKSPSPEALPEPSSRATRSLRRRSPEKVKSPEPSEPAKTTRSLRRRGAAAAVPPAQPVPEDAPSVAAPPPQTSPKRTLRSQKNMAPPPSKIVITNLKSDHPSVYINDATTTTQPQPLVTLPSPSRKEAKETRSYSNRHKHKHANRLESAAKNEAELKKVEEFLADLSSGDGVATESIDAPPETTSAEGTQSTLTADLSKSSADSSLDSDRAELLQLLEDDDDADEEECTPLNDLAAASSAKSPALPEVVEPKEEPAASDEPLPTIINSDSELKIKIKISDLRKSSVESEVKEEPPETSAALTAPDDCVDSGIGVAFDSQMSCGSVVESTESSQKSPEPESQTLDLSKECEDRLSGPNDVAAANSDSEVKGETSGASGSAMPAAASINKKGSIFKHRASSNGNKKRALYKHKWVDDKDGAQTADDDKSSQPVVDNKKALDSIFDADVDDMPLTKFIRKPTENSFDFDEPSTVTGVKCAKKNKDYYTVVRNVKKAHQIQESGEFQEFNDDVEYILDALQDNNAIGLRCLSTITLATKCTEPAFRMHVRAHGTVTKFFRALHDATSDQSLGLCTATVMFVLSQDRLNMDLDRSSLELMLNLLESDASHTKALEDCGLTDSQLTKTRDKVRQICADIQAQGHAKHLNLDNITVGHLSMETLLSLTSKRAGEWFKEELRELGGLEHIIKTVVECCKHVDDTANAWSATSLEKIRKVDRCLRVLENITMQNEQNNIYLLEYQNGILIDTLVRMYKVCDYEIPLYPTYSIDDKDSTGAVLRECLIANLKVLINITHDYQMKSHGSNVIGSRPGVIESSLHVLLQVPQYIPKEEKFDLMLLTLILLINLVEHCETNRKAIIEAKAPSDEESIFETKAREPAVKALISMFYNYEELARNEEKKTDAILEGENAEKPPTNAPQKVHEDFIEETISQLVQKAGQNMEHTLIAAYVAMTIGYLIIDNEEFEKFVRNHLPEKNFQFMISVLQKFYSFMTLTASGGTVSNRGMKSIQMVIQKLIDSDHRHGFDVQCVSNTDATASKSDSDNKNADASSKFCESQSTSGVAISAS</sequence>
<accession>A0AAN9U0R4</accession>
<proteinExistence type="inferred from homology"/>
<organism evidence="4 5">
    <name type="scientific">Parthenolecanium corni</name>
    <dbReference type="NCBI Taxonomy" id="536013"/>
    <lineage>
        <taxon>Eukaryota</taxon>
        <taxon>Metazoa</taxon>
        <taxon>Ecdysozoa</taxon>
        <taxon>Arthropoda</taxon>
        <taxon>Hexapoda</taxon>
        <taxon>Insecta</taxon>
        <taxon>Pterygota</taxon>
        <taxon>Neoptera</taxon>
        <taxon>Paraneoptera</taxon>
        <taxon>Hemiptera</taxon>
        <taxon>Sternorrhyncha</taxon>
        <taxon>Coccoidea</taxon>
        <taxon>Coccidae</taxon>
        <taxon>Parthenolecanium</taxon>
    </lineage>
</organism>
<evidence type="ECO:0000313" key="5">
    <source>
        <dbReference type="Proteomes" id="UP001367676"/>
    </source>
</evidence>
<feature type="compositionally biased region" description="Basic and acidic residues" evidence="2">
    <location>
        <begin position="147"/>
        <end position="165"/>
    </location>
</feature>
<feature type="compositionally biased region" description="Polar residues" evidence="2">
    <location>
        <begin position="128"/>
        <end position="137"/>
    </location>
</feature>
<feature type="region of interest" description="Disordered" evidence="2">
    <location>
        <begin position="488"/>
        <end position="586"/>
    </location>
</feature>
<feature type="region of interest" description="Disordered" evidence="2">
    <location>
        <begin position="603"/>
        <end position="703"/>
    </location>
</feature>
<evidence type="ECO:0000313" key="4">
    <source>
        <dbReference type="EMBL" id="KAK7603134.1"/>
    </source>
</evidence>
<dbReference type="PROSITE" id="PS51271">
    <property type="entry name" value="WAPL"/>
    <property type="match status" value="1"/>
</dbReference>
<feature type="domain" description="WAPL" evidence="3">
    <location>
        <begin position="798"/>
        <end position="1309"/>
    </location>
</feature>
<feature type="compositionally biased region" description="Basic and acidic residues" evidence="2">
    <location>
        <begin position="603"/>
        <end position="615"/>
    </location>
</feature>
<comment type="caution">
    <text evidence="4">The sequence shown here is derived from an EMBL/GenBank/DDBJ whole genome shotgun (WGS) entry which is preliminary data.</text>
</comment>
<feature type="compositionally biased region" description="Polar residues" evidence="2">
    <location>
        <begin position="1367"/>
        <end position="1381"/>
    </location>
</feature>
<feature type="region of interest" description="Disordered" evidence="2">
    <location>
        <begin position="1349"/>
        <end position="1381"/>
    </location>
</feature>
<evidence type="ECO:0000256" key="2">
    <source>
        <dbReference type="SAM" id="MobiDB-lite"/>
    </source>
</evidence>
<comment type="similarity">
    <text evidence="1">Belongs to the WAPL family.</text>
</comment>
<dbReference type="PANTHER" id="PTHR22100">
    <property type="entry name" value="WINGS APART-LIKE PROTEIN HOMOLOG"/>
    <property type="match status" value="1"/>
</dbReference>
<feature type="compositionally biased region" description="Low complexity" evidence="2">
    <location>
        <begin position="694"/>
        <end position="703"/>
    </location>
</feature>
<evidence type="ECO:0000259" key="3">
    <source>
        <dbReference type="PROSITE" id="PS51271"/>
    </source>
</evidence>
<dbReference type="InterPro" id="IPR022771">
    <property type="entry name" value="WAPL_C"/>
</dbReference>
<dbReference type="InterPro" id="IPR016024">
    <property type="entry name" value="ARM-type_fold"/>
</dbReference>
<feature type="region of interest" description="Disordered" evidence="2">
    <location>
        <begin position="64"/>
        <end position="93"/>
    </location>
</feature>
<evidence type="ECO:0000256" key="1">
    <source>
        <dbReference type="ARBA" id="ARBA00006854"/>
    </source>
</evidence>
<dbReference type="Pfam" id="PF07814">
    <property type="entry name" value="WAPL"/>
    <property type="match status" value="1"/>
</dbReference>
<feature type="compositionally biased region" description="Low complexity" evidence="2">
    <location>
        <begin position="555"/>
        <end position="569"/>
    </location>
</feature>
<feature type="compositionally biased region" description="Low complexity" evidence="2">
    <location>
        <begin position="516"/>
        <end position="526"/>
    </location>
</feature>
<name>A0AAN9U0R4_9HEMI</name>
<dbReference type="SUPFAM" id="SSF48371">
    <property type="entry name" value="ARM repeat"/>
    <property type="match status" value="1"/>
</dbReference>
<dbReference type="Gene3D" id="1.25.10.10">
    <property type="entry name" value="Leucine-rich Repeat Variant"/>
    <property type="match status" value="1"/>
</dbReference>
<feature type="compositionally biased region" description="Acidic residues" evidence="2">
    <location>
        <begin position="538"/>
        <end position="549"/>
    </location>
</feature>
<feature type="region of interest" description="Disordered" evidence="2">
    <location>
        <begin position="1"/>
        <end position="21"/>
    </location>
</feature>
<dbReference type="InterPro" id="IPR011989">
    <property type="entry name" value="ARM-like"/>
</dbReference>
<feature type="compositionally biased region" description="Low complexity" evidence="2">
    <location>
        <begin position="430"/>
        <end position="444"/>
    </location>
</feature>
<dbReference type="InterPro" id="IPR012502">
    <property type="entry name" value="WAPL_dom"/>
</dbReference>
<feature type="compositionally biased region" description="Polar residues" evidence="2">
    <location>
        <begin position="503"/>
        <end position="515"/>
    </location>
</feature>
<protein>
    <recommendedName>
        <fullName evidence="3">WAPL domain-containing protein</fullName>
    </recommendedName>
</protein>
<reference evidence="4 5" key="1">
    <citation type="submission" date="2024-03" db="EMBL/GenBank/DDBJ databases">
        <title>Adaptation during the transition from Ophiocordyceps entomopathogen to insect associate is accompanied by gene loss and intensified selection.</title>
        <authorList>
            <person name="Ward C.M."/>
            <person name="Onetto C.A."/>
            <person name="Borneman A.R."/>
        </authorList>
    </citation>
    <scope>NUCLEOTIDE SEQUENCE [LARGE SCALE GENOMIC DNA]</scope>
    <source>
        <strain evidence="4">AWRI1</strain>
        <tissue evidence="4">Single Adult Female</tissue>
    </source>
</reference>
<feature type="compositionally biased region" description="Basic and acidic residues" evidence="2">
    <location>
        <begin position="344"/>
        <end position="353"/>
    </location>
</feature>
<feature type="region of interest" description="Disordered" evidence="2">
    <location>
        <begin position="230"/>
        <end position="473"/>
    </location>
</feature>
<dbReference type="EMBL" id="JBBCAQ010000006">
    <property type="protein sequence ID" value="KAK7603134.1"/>
    <property type="molecule type" value="Genomic_DNA"/>
</dbReference>
<feature type="region of interest" description="Disordered" evidence="2">
    <location>
        <begin position="118"/>
        <end position="178"/>
    </location>
</feature>
<dbReference type="FunFam" id="1.25.10.10:FF:000374">
    <property type="entry name" value="Protein wings apart-like"/>
    <property type="match status" value="1"/>
</dbReference>
<feature type="compositionally biased region" description="Basic and acidic residues" evidence="2">
    <location>
        <begin position="243"/>
        <end position="256"/>
    </location>
</feature>
<dbReference type="Proteomes" id="UP001367676">
    <property type="component" value="Unassembled WGS sequence"/>
</dbReference>
<feature type="compositionally biased region" description="Low complexity" evidence="2">
    <location>
        <begin position="324"/>
        <end position="338"/>
    </location>
</feature>
<feature type="compositionally biased region" description="Low complexity" evidence="2">
    <location>
        <begin position="648"/>
        <end position="663"/>
    </location>
</feature>
<dbReference type="PANTHER" id="PTHR22100:SF13">
    <property type="entry name" value="WINGS APART-LIKE PROTEIN HOMOLOG"/>
    <property type="match status" value="1"/>
</dbReference>
<dbReference type="InterPro" id="IPR039874">
    <property type="entry name" value="WAPL"/>
</dbReference>